<comment type="subunit">
    <text evidence="13">Acetyl-CoA carboxylase is a heterohexamer composed of biotin carboxyl carrier protein (AccB), biotin carboxylase (AccC) and two subunits each of ACCase subunit alpha (AccA) and ACCase subunit beta (AccD).</text>
</comment>
<dbReference type="EMBL" id="DSRU01000103">
    <property type="protein sequence ID" value="HFM97681.1"/>
    <property type="molecule type" value="Genomic_DNA"/>
</dbReference>
<dbReference type="GO" id="GO:0008270">
    <property type="term" value="F:zinc ion binding"/>
    <property type="evidence" value="ECO:0007669"/>
    <property type="project" value="UniProtKB-UniRule"/>
</dbReference>
<keyword evidence="4 13" id="KW-0479">Metal-binding</keyword>
<evidence type="ECO:0000256" key="1">
    <source>
        <dbReference type="ARBA" id="ARBA00004496"/>
    </source>
</evidence>
<dbReference type="PANTHER" id="PTHR42995">
    <property type="entry name" value="ACETYL-COENZYME A CARBOXYLASE CARBOXYL TRANSFERASE SUBUNIT BETA, CHLOROPLASTIC"/>
    <property type="match status" value="1"/>
</dbReference>
<feature type="domain" description="CoA carboxyltransferase N-terminal" evidence="14">
    <location>
        <begin position="29"/>
        <end position="298"/>
    </location>
</feature>
<keyword evidence="5 13" id="KW-0547">Nucleotide-binding</keyword>
<dbReference type="SUPFAM" id="SSF52096">
    <property type="entry name" value="ClpP/crotonase"/>
    <property type="match status" value="1"/>
</dbReference>
<dbReference type="GO" id="GO:0005524">
    <property type="term" value="F:ATP binding"/>
    <property type="evidence" value="ECO:0007669"/>
    <property type="project" value="UniProtKB-KW"/>
</dbReference>
<evidence type="ECO:0000256" key="3">
    <source>
        <dbReference type="ARBA" id="ARBA00022679"/>
    </source>
</evidence>
<keyword evidence="6 13" id="KW-0863">Zinc-finger</keyword>
<keyword evidence="11 13" id="KW-0275">Fatty acid biosynthesis</keyword>
<dbReference type="PROSITE" id="PS50980">
    <property type="entry name" value="COA_CT_NTER"/>
    <property type="match status" value="1"/>
</dbReference>
<evidence type="ECO:0000313" key="15">
    <source>
        <dbReference type="EMBL" id="HFM97681.1"/>
    </source>
</evidence>
<feature type="binding site" evidence="13">
    <location>
        <position position="33"/>
    </location>
    <ligand>
        <name>Zn(2+)</name>
        <dbReference type="ChEBI" id="CHEBI:29105"/>
    </ligand>
</feature>
<dbReference type="InterPro" id="IPR041010">
    <property type="entry name" value="Znf-ACC"/>
</dbReference>
<accession>A0A7C3PNY2</accession>
<comment type="caution">
    <text evidence="15">The sequence shown here is derived from an EMBL/GenBank/DDBJ whole genome shotgun (WGS) entry which is preliminary data.</text>
</comment>
<comment type="pathway">
    <text evidence="13">Lipid metabolism; malonyl-CoA biosynthesis; malonyl-CoA from acetyl-CoA: step 1/1.</text>
</comment>
<dbReference type="GO" id="GO:0016743">
    <property type="term" value="F:carboxyl- or carbamoyltransferase activity"/>
    <property type="evidence" value="ECO:0007669"/>
    <property type="project" value="UniProtKB-UniRule"/>
</dbReference>
<keyword evidence="8 13" id="KW-0862">Zinc</keyword>
<evidence type="ECO:0000256" key="11">
    <source>
        <dbReference type="ARBA" id="ARBA00023160"/>
    </source>
</evidence>
<evidence type="ECO:0000256" key="4">
    <source>
        <dbReference type="ARBA" id="ARBA00022723"/>
    </source>
</evidence>
<dbReference type="UniPathway" id="UPA00655">
    <property type="reaction ID" value="UER00711"/>
</dbReference>
<dbReference type="PRINTS" id="PR01070">
    <property type="entry name" value="ACCCTRFRASEB"/>
</dbReference>
<evidence type="ECO:0000256" key="6">
    <source>
        <dbReference type="ARBA" id="ARBA00022771"/>
    </source>
</evidence>
<dbReference type="InterPro" id="IPR011762">
    <property type="entry name" value="COA_CT_N"/>
</dbReference>
<evidence type="ECO:0000256" key="10">
    <source>
        <dbReference type="ARBA" id="ARBA00023098"/>
    </source>
</evidence>
<dbReference type="EC" id="2.1.3.15" evidence="13"/>
<dbReference type="GO" id="GO:2001295">
    <property type="term" value="P:malonyl-CoA biosynthetic process"/>
    <property type="evidence" value="ECO:0007669"/>
    <property type="project" value="UniProtKB-UniRule"/>
</dbReference>
<feature type="binding site" evidence="13">
    <location>
        <position position="36"/>
    </location>
    <ligand>
        <name>Zn(2+)</name>
        <dbReference type="ChEBI" id="CHEBI:29105"/>
    </ligand>
</feature>
<evidence type="ECO:0000256" key="8">
    <source>
        <dbReference type="ARBA" id="ARBA00022833"/>
    </source>
</evidence>
<comment type="similarity">
    <text evidence="13">Belongs to the AccD/PCCB family.</text>
</comment>
<reference evidence="15" key="1">
    <citation type="journal article" date="2020" name="mSystems">
        <title>Genome- and Community-Level Interaction Insights into Carbon Utilization and Element Cycling Functions of Hydrothermarchaeota in Hydrothermal Sediment.</title>
        <authorList>
            <person name="Zhou Z."/>
            <person name="Liu Y."/>
            <person name="Xu W."/>
            <person name="Pan J."/>
            <person name="Luo Z.H."/>
            <person name="Li M."/>
        </authorList>
    </citation>
    <scope>NUCLEOTIDE SEQUENCE [LARGE SCALE GENOMIC DNA]</scope>
    <source>
        <strain evidence="15">SpSt-418</strain>
    </source>
</reference>
<protein>
    <recommendedName>
        <fullName evidence="13">Acetyl-coenzyme A carboxylase carboxyl transferase subunit beta</fullName>
        <shortName evidence="13">ACCase subunit beta</shortName>
        <shortName evidence="13">Acetyl-CoA carboxylase carboxyltransferase subunit beta</shortName>
        <ecNumber evidence="13">2.1.3.15</ecNumber>
    </recommendedName>
</protein>
<comment type="cofactor">
    <cofactor evidence="13">
        <name>Zn(2+)</name>
        <dbReference type="ChEBI" id="CHEBI:29105"/>
    </cofactor>
    <text evidence="13">Binds 1 zinc ion per subunit.</text>
</comment>
<evidence type="ECO:0000256" key="9">
    <source>
        <dbReference type="ARBA" id="ARBA00022840"/>
    </source>
</evidence>
<comment type="subcellular location">
    <subcellularLocation>
        <location evidence="1 13">Cytoplasm</location>
    </subcellularLocation>
</comment>
<evidence type="ECO:0000259" key="14">
    <source>
        <dbReference type="PROSITE" id="PS50980"/>
    </source>
</evidence>
<keyword evidence="10 13" id="KW-0443">Lipid metabolism</keyword>
<evidence type="ECO:0000256" key="7">
    <source>
        <dbReference type="ARBA" id="ARBA00022832"/>
    </source>
</evidence>
<dbReference type="Gene3D" id="3.90.226.10">
    <property type="entry name" value="2-enoyl-CoA Hydratase, Chain A, domain 1"/>
    <property type="match status" value="1"/>
</dbReference>
<comment type="catalytic activity">
    <reaction evidence="13">
        <text>N(6)-carboxybiotinyl-L-lysyl-[protein] + acetyl-CoA = N(6)-biotinyl-L-lysyl-[protein] + malonyl-CoA</text>
        <dbReference type="Rhea" id="RHEA:54728"/>
        <dbReference type="Rhea" id="RHEA-COMP:10505"/>
        <dbReference type="Rhea" id="RHEA-COMP:10506"/>
        <dbReference type="ChEBI" id="CHEBI:57288"/>
        <dbReference type="ChEBI" id="CHEBI:57384"/>
        <dbReference type="ChEBI" id="CHEBI:83144"/>
        <dbReference type="ChEBI" id="CHEBI:83145"/>
        <dbReference type="EC" id="2.1.3.15"/>
    </reaction>
</comment>
<comment type="function">
    <text evidence="12 13">Component of the acetyl coenzyme A carboxylase (ACC) complex. Biotin carboxylase (BC) catalyzes the carboxylation of biotin on its carrier protein (BCCP) and then the CO(2) group is transferred by the transcarboxylase to acetyl-CoA to form malonyl-CoA.</text>
</comment>
<feature type="binding site" evidence="13">
    <location>
        <position position="55"/>
    </location>
    <ligand>
        <name>Zn(2+)</name>
        <dbReference type="ChEBI" id="CHEBI:29105"/>
    </ligand>
</feature>
<dbReference type="InterPro" id="IPR000438">
    <property type="entry name" value="Acetyl_CoA_COase_Trfase_b_su"/>
</dbReference>
<sequence>MSLFDWFANRRKETSPLKEGQEREIADGLWSKCDACGVLTYAKDLRTNNMVCLECGHHMRVYSDDRIRQLLDANSWMPMDEQLYAVDPLGFRDRKAYSDRLRDMQGKLHFKDAVQTGIGRVDGLPVALGAMDFRFMGGSMGSVVGEKITRLIERATRERLPVVLVCASGGARMQEGMLSLMQMAKISGALERHRESRLLYIPVLTHPTTGGVTASFAMLGDIILAEPKATIGFAGRRVVEQTLREKLPDNFQSAEYLLQNGFVDAIVPRTQLKATLAQLIRLHQPVTTAPSMPVHRADVSAPNSLHHVVEG</sequence>
<keyword evidence="7 13" id="KW-0276">Fatty acid metabolism</keyword>
<dbReference type="Pfam" id="PF01039">
    <property type="entry name" value="Carboxyl_trans"/>
    <property type="match status" value="1"/>
</dbReference>
<proteinExistence type="inferred from homology"/>
<keyword evidence="9 13" id="KW-0067">ATP-binding</keyword>
<dbReference type="InterPro" id="IPR029045">
    <property type="entry name" value="ClpP/crotonase-like_dom_sf"/>
</dbReference>
<keyword evidence="2 13" id="KW-0444">Lipid biosynthesis</keyword>
<name>A0A7C3PNY2_9CYAN</name>
<dbReference type="HAMAP" id="MF_01395">
    <property type="entry name" value="AcetylCoA_CT_beta"/>
    <property type="match status" value="1"/>
</dbReference>
<keyword evidence="3 13" id="KW-0808">Transferase</keyword>
<dbReference type="Pfam" id="PF17848">
    <property type="entry name" value="Zn_ribbon_ACC"/>
    <property type="match status" value="1"/>
</dbReference>
<dbReference type="NCBIfam" id="TIGR00515">
    <property type="entry name" value="accD"/>
    <property type="match status" value="1"/>
</dbReference>
<gene>
    <name evidence="13 15" type="primary">accD</name>
    <name evidence="15" type="ORF">ENR64_07910</name>
</gene>
<dbReference type="InterPro" id="IPR034733">
    <property type="entry name" value="AcCoA_carboxyl_beta"/>
</dbReference>
<evidence type="ECO:0000256" key="5">
    <source>
        <dbReference type="ARBA" id="ARBA00022741"/>
    </source>
</evidence>
<dbReference type="GO" id="GO:0009317">
    <property type="term" value="C:acetyl-CoA carboxylase complex"/>
    <property type="evidence" value="ECO:0007669"/>
    <property type="project" value="InterPro"/>
</dbReference>
<evidence type="ECO:0000256" key="12">
    <source>
        <dbReference type="ARBA" id="ARBA00025280"/>
    </source>
</evidence>
<evidence type="ECO:0000256" key="13">
    <source>
        <dbReference type="HAMAP-Rule" id="MF_01395"/>
    </source>
</evidence>
<dbReference type="AlphaFoldDB" id="A0A7C3PNY2"/>
<dbReference type="PANTHER" id="PTHR42995:SF5">
    <property type="entry name" value="ACETYL-COENZYME A CARBOXYLASE CARBOXYL TRANSFERASE SUBUNIT BETA, CHLOROPLASTIC"/>
    <property type="match status" value="1"/>
</dbReference>
<feature type="binding site" evidence="13">
    <location>
        <position position="52"/>
    </location>
    <ligand>
        <name>Zn(2+)</name>
        <dbReference type="ChEBI" id="CHEBI:29105"/>
    </ligand>
</feature>
<evidence type="ECO:0000256" key="2">
    <source>
        <dbReference type="ARBA" id="ARBA00022516"/>
    </source>
</evidence>
<keyword evidence="15" id="KW-0436">Ligase</keyword>
<organism evidence="15">
    <name type="scientific">Oscillatoriales cyanobacterium SpSt-418</name>
    <dbReference type="NCBI Taxonomy" id="2282169"/>
    <lineage>
        <taxon>Bacteria</taxon>
        <taxon>Bacillati</taxon>
        <taxon>Cyanobacteriota</taxon>
        <taxon>Cyanophyceae</taxon>
        <taxon>Oscillatoriophycideae</taxon>
        <taxon>Oscillatoriales</taxon>
    </lineage>
</organism>
<keyword evidence="13" id="KW-0963">Cytoplasm</keyword>
<dbReference type="GO" id="GO:0006633">
    <property type="term" value="P:fatty acid biosynthetic process"/>
    <property type="evidence" value="ECO:0007669"/>
    <property type="project" value="UniProtKB-KW"/>
</dbReference>
<feature type="zinc finger region" description="C4-type" evidence="13">
    <location>
        <begin position="33"/>
        <end position="55"/>
    </location>
</feature>
<dbReference type="GO" id="GO:0003989">
    <property type="term" value="F:acetyl-CoA carboxylase activity"/>
    <property type="evidence" value="ECO:0007669"/>
    <property type="project" value="InterPro"/>
</dbReference>